<dbReference type="RefSeq" id="WP_252955732.1">
    <property type="nucleotide sequence ID" value="NZ_JAFIRR010000172.1"/>
</dbReference>
<organism evidence="1 2">
    <name type="scientific">Siccirubricoccus soli</name>
    <dbReference type="NCBI Taxonomy" id="2899147"/>
    <lineage>
        <taxon>Bacteria</taxon>
        <taxon>Pseudomonadati</taxon>
        <taxon>Pseudomonadota</taxon>
        <taxon>Alphaproteobacteria</taxon>
        <taxon>Acetobacterales</taxon>
        <taxon>Roseomonadaceae</taxon>
        <taxon>Siccirubricoccus</taxon>
    </lineage>
</organism>
<sequence>MSASIDQAFIKQYEAEVQEAYQRHGSKLRPTVRSKSDVRGASTIFQKVGKGTAAAKARNGVVPVMNIDHTTVECFLQDYYAGDWIDRLDELKTNIDERAVVANAGAYALGRKTDELIIAALDSATPEAIGTNSGETDNDGLTRAKVLLAFQALGNADVPDDGNRFAVVGWKQWSELLTIQEFANADYIGPDELPWKGTQAKRWLGATWMPHSGLTKAGTLRYCYFYHKSAVGHAVASEIATDVTWHGDRAAHFVNTMMSQGAVLVDNTGVVRMRAKE</sequence>
<name>A0ABT1DAY8_9PROT</name>
<comment type="caution">
    <text evidence="1">The sequence shown here is derived from an EMBL/GenBank/DDBJ whole genome shotgun (WGS) entry which is preliminary data.</text>
</comment>
<reference evidence="1 2" key="1">
    <citation type="submission" date="2021-12" db="EMBL/GenBank/DDBJ databases">
        <title>Siccirubricoccus leaddurans sp. nov., a high concentration Zn2+ tolerance bacterium.</title>
        <authorList>
            <person name="Cao Y."/>
        </authorList>
    </citation>
    <scope>NUCLEOTIDE SEQUENCE [LARGE SCALE GENOMIC DNA]</scope>
    <source>
        <strain evidence="1 2">KC 17139</strain>
    </source>
</reference>
<protein>
    <submittedName>
        <fullName evidence="1">Phage capsid protein</fullName>
    </submittedName>
</protein>
<dbReference type="EMBL" id="JAFIRR010000172">
    <property type="protein sequence ID" value="MCO6419108.1"/>
    <property type="molecule type" value="Genomic_DNA"/>
</dbReference>
<accession>A0ABT1DAY8</accession>
<dbReference type="Proteomes" id="UP001523392">
    <property type="component" value="Unassembled WGS sequence"/>
</dbReference>
<keyword evidence="2" id="KW-1185">Reference proteome</keyword>
<gene>
    <name evidence="1" type="ORF">JYK14_23530</name>
</gene>
<evidence type="ECO:0000313" key="1">
    <source>
        <dbReference type="EMBL" id="MCO6419108.1"/>
    </source>
</evidence>
<dbReference type="InterPro" id="IPR045565">
    <property type="entry name" value="Phage_capsid_2"/>
</dbReference>
<dbReference type="Pfam" id="PF19821">
    <property type="entry name" value="Phage_capsid_2"/>
    <property type="match status" value="1"/>
</dbReference>
<evidence type="ECO:0000313" key="2">
    <source>
        <dbReference type="Proteomes" id="UP001523392"/>
    </source>
</evidence>
<proteinExistence type="predicted"/>